<evidence type="ECO:0000313" key="8">
    <source>
        <dbReference type="Proteomes" id="UP000503540"/>
    </source>
</evidence>
<evidence type="ECO:0000256" key="3">
    <source>
        <dbReference type="ARBA" id="ARBA00022827"/>
    </source>
</evidence>
<dbReference type="AlphaFoldDB" id="A0A6G9YDD0"/>
<reference evidence="7 8" key="1">
    <citation type="journal article" date="2019" name="ACS Chem. Biol.">
        <title>Identification and Mobilization of a Cryptic Antibiotic Biosynthesis Gene Locus from a Human-Pathogenic Nocardia Isolate.</title>
        <authorList>
            <person name="Herisse M."/>
            <person name="Ishida K."/>
            <person name="Porter J.L."/>
            <person name="Howden B."/>
            <person name="Hertweck C."/>
            <person name="Stinear T.P."/>
            <person name="Pidot S.J."/>
        </authorList>
    </citation>
    <scope>NUCLEOTIDE SEQUENCE [LARGE SCALE GENOMIC DNA]</scope>
    <source>
        <strain evidence="7 8">AUSMDU00012717</strain>
    </source>
</reference>
<dbReference type="SUPFAM" id="SSF51905">
    <property type="entry name" value="FAD/NAD(P)-binding domain"/>
    <property type="match status" value="1"/>
</dbReference>
<evidence type="ECO:0000256" key="2">
    <source>
        <dbReference type="ARBA" id="ARBA00022630"/>
    </source>
</evidence>
<proteinExistence type="predicted"/>
<keyword evidence="5" id="KW-0812">Transmembrane</keyword>
<sequence length="532" mass="57353">MNTVERVPVLVVGGAVSGLTMAAFLARHGVGCLLVERRDRLSRHPRMSDIGPRAMELLRALGIQDRIRPLDEERESTILRVETLAGREIDRYSMGGPEEFGGLTPEKQVWCDQDQLEPILRQRAVEFGAGIRFGTELTGFEQDEREVRAELRDTVTGRRVSVVADYLIACDGSGSPVREALGIGCAGPGLLALQAGILFRADLTAALRGRSFVLCMVNDLDASAAGVRLNILLERNLNRWTLSVPHDPATDPELSERRCAELVRRAVGDPDLAVEVLGVDIWQMRALLADTFRRGRVFLVGDAAKTLPPTGGYGGNSGIDDAHNLAWKLAFVLAGRAAPDLLDSYEVERKPVAQLLIEDSVVRAGLLIAGSAEGGSRQPGNRPSKASICLGYRYRAGALIPEEPDAGDATEDPRKPTGRPGTRAAHVVLMRDGREISTLDLFGSDFVLLTGSDGWERAVDGLGVVVHRIGAQLIDVEGRWAEAYGVTESGAVLVRPDGFIAWRSRNAAADDAPATVLRSILGVAQPVSSSER</sequence>
<protein>
    <submittedName>
        <fullName evidence="7">NAD(P)-binding protein</fullName>
    </submittedName>
</protein>
<dbReference type="KEGG" id="nah:F5544_17045"/>
<evidence type="ECO:0000256" key="4">
    <source>
        <dbReference type="SAM" id="MobiDB-lite"/>
    </source>
</evidence>
<dbReference type="PRINTS" id="PR00420">
    <property type="entry name" value="RNGMNOXGNASE"/>
</dbReference>
<dbReference type="Pfam" id="PF21274">
    <property type="entry name" value="Rng_hyd_C"/>
    <property type="match status" value="1"/>
</dbReference>
<keyword evidence="3" id="KW-0274">FAD</keyword>
<dbReference type="Proteomes" id="UP000503540">
    <property type="component" value="Chromosome"/>
</dbReference>
<accession>A0A6G9YDD0</accession>
<dbReference type="Pfam" id="PF01494">
    <property type="entry name" value="FAD_binding_3"/>
    <property type="match status" value="1"/>
</dbReference>
<evidence type="ECO:0000256" key="5">
    <source>
        <dbReference type="SAM" id="Phobius"/>
    </source>
</evidence>
<dbReference type="InterPro" id="IPR050641">
    <property type="entry name" value="RIFMO-like"/>
</dbReference>
<dbReference type="Gene3D" id="3.40.30.120">
    <property type="match status" value="1"/>
</dbReference>
<dbReference type="Gene3D" id="3.50.50.60">
    <property type="entry name" value="FAD/NAD(P)-binding domain"/>
    <property type="match status" value="1"/>
</dbReference>
<dbReference type="GO" id="GO:0016709">
    <property type="term" value="F:oxidoreductase activity, acting on paired donors, with incorporation or reduction of molecular oxygen, NAD(P)H as one donor, and incorporation of one atom of oxygen"/>
    <property type="evidence" value="ECO:0007669"/>
    <property type="project" value="UniProtKB-ARBA"/>
</dbReference>
<organism evidence="7 8">
    <name type="scientific">Nocardia arthritidis</name>
    <dbReference type="NCBI Taxonomy" id="228602"/>
    <lineage>
        <taxon>Bacteria</taxon>
        <taxon>Bacillati</taxon>
        <taxon>Actinomycetota</taxon>
        <taxon>Actinomycetes</taxon>
        <taxon>Mycobacteriales</taxon>
        <taxon>Nocardiaceae</taxon>
        <taxon>Nocardia</taxon>
    </lineage>
</organism>
<dbReference type="InterPro" id="IPR002938">
    <property type="entry name" value="FAD-bd"/>
</dbReference>
<comment type="cofactor">
    <cofactor evidence="1">
        <name>FAD</name>
        <dbReference type="ChEBI" id="CHEBI:57692"/>
    </cofactor>
</comment>
<feature type="domain" description="FAD-binding" evidence="6">
    <location>
        <begin position="7"/>
        <end position="358"/>
    </location>
</feature>
<keyword evidence="5" id="KW-1133">Transmembrane helix</keyword>
<keyword evidence="5" id="KW-0472">Membrane</keyword>
<feature type="region of interest" description="Disordered" evidence="4">
    <location>
        <begin position="401"/>
        <end position="421"/>
    </location>
</feature>
<evidence type="ECO:0000256" key="1">
    <source>
        <dbReference type="ARBA" id="ARBA00001974"/>
    </source>
</evidence>
<dbReference type="PANTHER" id="PTHR43004:SF19">
    <property type="entry name" value="BINDING MONOOXYGENASE, PUTATIVE (JCVI)-RELATED"/>
    <property type="match status" value="1"/>
</dbReference>
<gene>
    <name evidence="7" type="ORF">F5544_17045</name>
</gene>
<evidence type="ECO:0000259" key="6">
    <source>
        <dbReference type="Pfam" id="PF01494"/>
    </source>
</evidence>
<dbReference type="EMBL" id="CP046172">
    <property type="protein sequence ID" value="QIS11285.1"/>
    <property type="molecule type" value="Genomic_DNA"/>
</dbReference>
<dbReference type="InterPro" id="IPR036188">
    <property type="entry name" value="FAD/NAD-bd_sf"/>
</dbReference>
<dbReference type="Gene3D" id="3.30.9.10">
    <property type="entry name" value="D-Amino Acid Oxidase, subunit A, domain 2"/>
    <property type="match status" value="1"/>
</dbReference>
<dbReference type="RefSeq" id="WP_167474129.1">
    <property type="nucleotide sequence ID" value="NZ_CP046172.1"/>
</dbReference>
<name>A0A6G9YDD0_9NOCA</name>
<evidence type="ECO:0000313" key="7">
    <source>
        <dbReference type="EMBL" id="QIS11285.1"/>
    </source>
</evidence>
<dbReference type="PANTHER" id="PTHR43004">
    <property type="entry name" value="TRK SYSTEM POTASSIUM UPTAKE PROTEIN"/>
    <property type="match status" value="1"/>
</dbReference>
<feature type="transmembrane region" description="Helical" evidence="5">
    <location>
        <begin position="7"/>
        <end position="26"/>
    </location>
</feature>
<keyword evidence="8" id="KW-1185">Reference proteome</keyword>
<dbReference type="GO" id="GO:0071949">
    <property type="term" value="F:FAD binding"/>
    <property type="evidence" value="ECO:0007669"/>
    <property type="project" value="InterPro"/>
</dbReference>
<keyword evidence="2" id="KW-0285">Flavoprotein</keyword>